<evidence type="ECO:0000256" key="1">
    <source>
        <dbReference type="SAM" id="Phobius"/>
    </source>
</evidence>
<feature type="transmembrane region" description="Helical" evidence="1">
    <location>
        <begin position="42"/>
        <end position="59"/>
    </location>
</feature>
<dbReference type="EMBL" id="LWDV01000009">
    <property type="protein sequence ID" value="OCL26280.1"/>
    <property type="molecule type" value="Genomic_DNA"/>
</dbReference>
<gene>
    <name evidence="2" type="ORF">U472_09725</name>
</gene>
<organism evidence="2 3">
    <name type="scientific">Orenia metallireducens</name>
    <dbReference type="NCBI Taxonomy" id="1413210"/>
    <lineage>
        <taxon>Bacteria</taxon>
        <taxon>Bacillati</taxon>
        <taxon>Bacillota</taxon>
        <taxon>Clostridia</taxon>
        <taxon>Halanaerobiales</taxon>
        <taxon>Halobacteroidaceae</taxon>
        <taxon>Orenia</taxon>
    </lineage>
</organism>
<protein>
    <submittedName>
        <fullName evidence="2">Uncharacterized protein</fullName>
    </submittedName>
</protein>
<reference evidence="3" key="1">
    <citation type="submission" date="2016-07" db="EMBL/GenBank/DDBJ databases">
        <authorList>
            <person name="Florea S."/>
            <person name="Webb J.S."/>
            <person name="Jaromczyk J."/>
            <person name="Schardl C.L."/>
        </authorList>
    </citation>
    <scope>NUCLEOTIDE SEQUENCE [LARGE SCALE GENOMIC DNA]</scope>
    <source>
        <strain evidence="3">Z6</strain>
    </source>
</reference>
<keyword evidence="3" id="KW-1185">Reference proteome</keyword>
<evidence type="ECO:0000313" key="3">
    <source>
        <dbReference type="Proteomes" id="UP000093514"/>
    </source>
</evidence>
<reference evidence="2 3" key="2">
    <citation type="submission" date="2016-08" db="EMBL/GenBank/DDBJ databases">
        <title>Orenia metallireducens sp. nov. strain Z6, a Novel Metal-reducing Firmicute from the Deep Subsurface.</title>
        <authorList>
            <person name="Maxim B.I."/>
            <person name="Kenneth K."/>
            <person name="Flynn T.M."/>
            <person name="Oloughlin E.J."/>
            <person name="Locke R.A."/>
            <person name="Weber J.R."/>
            <person name="Egan S.M."/>
            <person name="Mackie R.I."/>
            <person name="Cann I.K."/>
        </authorList>
    </citation>
    <scope>NUCLEOTIDE SEQUENCE [LARGE SCALE GENOMIC DNA]</scope>
    <source>
        <strain evidence="2 3">Z6</strain>
    </source>
</reference>
<feature type="transmembrane region" description="Helical" evidence="1">
    <location>
        <begin position="233"/>
        <end position="251"/>
    </location>
</feature>
<name>A0A1C0A7T2_9FIRM</name>
<keyword evidence="1" id="KW-0472">Membrane</keyword>
<feature type="transmembrane region" description="Helical" evidence="1">
    <location>
        <begin position="20"/>
        <end position="36"/>
    </location>
</feature>
<evidence type="ECO:0000313" key="2">
    <source>
        <dbReference type="EMBL" id="OCL26280.1"/>
    </source>
</evidence>
<accession>A0A1C0A7T2</accession>
<dbReference type="AlphaFoldDB" id="A0A1C0A7T2"/>
<comment type="caution">
    <text evidence="2">The sequence shown here is derived from an EMBL/GenBank/DDBJ whole genome shotgun (WGS) entry which is preliminary data.</text>
</comment>
<keyword evidence="1" id="KW-1133">Transmembrane helix</keyword>
<feature type="transmembrane region" description="Helical" evidence="1">
    <location>
        <begin position="154"/>
        <end position="172"/>
    </location>
</feature>
<sequence length="264" mass="30704">MDKLNKFNLKRKDRLKESSFPIFLLVILLLFGNSVFTNDEILLFGTILITVSILYYLFLSYRTRYFIKDENFIVKKLYNTRNFSWKDIKKLKQINSVFGQEIGILLETKQGNKVRISNNVSNYSSLKDRLLNKTEIKRYKNVVFYQIKSSLRKFVFYILACIFMVKIGIVNINLWMFISGFIVGIVARLYHIKIILSIVQEGKMCNDGGLLHDIIMAVPYLVLSKFTLEFSSAINYIVGILVGVILTIIFSNRLMKKVEDIEIG</sequence>
<dbReference type="RefSeq" id="WP_068717940.1">
    <property type="nucleotide sequence ID" value="NZ_LWDV01000009.1"/>
</dbReference>
<keyword evidence="1" id="KW-0812">Transmembrane</keyword>
<proteinExistence type="predicted"/>
<dbReference type="Proteomes" id="UP000093514">
    <property type="component" value="Unassembled WGS sequence"/>
</dbReference>